<sequence>MVHWDCDADLVDDHKTSNERLIEIILANEGELLKEWLGKGKGDGKKEPMLRTVLKEFHRQKAIHRRTTRDIRNAITQLLKKYEATKQLIQSAASDSDELMELDSNGLPYYPNGQDKFEASVKARFPFYFELQPYLENRDTKESVSILPPSPPQTSTEVPTSPPLSPSPAHSKRPVQPQPQQQPHQETPKRSQRSKVARSIHVSKRPLACKPQEEPSLMDLKKRRLDMEEHRILIEHQAKAIELKNGQEF</sequence>
<dbReference type="AlphaFoldDB" id="A0A1C7N8I6"/>
<keyword evidence="3" id="KW-1185">Reference proteome</keyword>
<evidence type="ECO:0000313" key="2">
    <source>
        <dbReference type="EMBL" id="OBZ85377.1"/>
    </source>
</evidence>
<dbReference type="Proteomes" id="UP000093000">
    <property type="component" value="Unassembled WGS sequence"/>
</dbReference>
<evidence type="ECO:0000256" key="1">
    <source>
        <dbReference type="SAM" id="MobiDB-lite"/>
    </source>
</evidence>
<name>A0A1C7N8I6_9FUNG</name>
<gene>
    <name evidence="2" type="ORF">A0J61_06573</name>
</gene>
<dbReference type="EMBL" id="LUGH01000403">
    <property type="protein sequence ID" value="OBZ85377.1"/>
    <property type="molecule type" value="Genomic_DNA"/>
</dbReference>
<accession>A0A1C7N8I6</accession>
<feature type="compositionally biased region" description="Basic residues" evidence="1">
    <location>
        <begin position="190"/>
        <end position="204"/>
    </location>
</feature>
<dbReference type="PANTHER" id="PTHR33324">
    <property type="entry name" value="EXPRESSED PROTEIN"/>
    <property type="match status" value="1"/>
</dbReference>
<dbReference type="OrthoDB" id="2282064at2759"/>
<comment type="caution">
    <text evidence="2">The sequence shown here is derived from an EMBL/GenBank/DDBJ whole genome shotgun (WGS) entry which is preliminary data.</text>
</comment>
<organism evidence="2 3">
    <name type="scientific">Choanephora cucurbitarum</name>
    <dbReference type="NCBI Taxonomy" id="101091"/>
    <lineage>
        <taxon>Eukaryota</taxon>
        <taxon>Fungi</taxon>
        <taxon>Fungi incertae sedis</taxon>
        <taxon>Mucoromycota</taxon>
        <taxon>Mucoromycotina</taxon>
        <taxon>Mucoromycetes</taxon>
        <taxon>Mucorales</taxon>
        <taxon>Mucorineae</taxon>
        <taxon>Choanephoraceae</taxon>
        <taxon>Choanephoroideae</taxon>
        <taxon>Choanephora</taxon>
    </lineage>
</organism>
<dbReference type="InParanoid" id="A0A1C7N8I6"/>
<feature type="compositionally biased region" description="Low complexity" evidence="1">
    <location>
        <begin position="174"/>
        <end position="185"/>
    </location>
</feature>
<feature type="region of interest" description="Disordered" evidence="1">
    <location>
        <begin position="140"/>
        <end position="216"/>
    </location>
</feature>
<protein>
    <submittedName>
        <fullName evidence="2">Uncharacterized protein</fullName>
    </submittedName>
</protein>
<evidence type="ECO:0000313" key="3">
    <source>
        <dbReference type="Proteomes" id="UP000093000"/>
    </source>
</evidence>
<reference evidence="2 3" key="1">
    <citation type="submission" date="2016-03" db="EMBL/GenBank/DDBJ databases">
        <title>Choanephora cucurbitarum.</title>
        <authorList>
            <person name="Min B."/>
            <person name="Park H."/>
            <person name="Park J.-H."/>
            <person name="Shin H.-D."/>
            <person name="Choi I.-G."/>
        </authorList>
    </citation>
    <scope>NUCLEOTIDE SEQUENCE [LARGE SCALE GENOMIC DNA]</scope>
    <source>
        <strain evidence="2 3">KUS-F28377</strain>
    </source>
</reference>
<proteinExistence type="predicted"/>
<dbReference type="PANTHER" id="PTHR33324:SF2">
    <property type="entry name" value="MYB_SANT-LIKE DNA-BINDING DOMAIN-CONTAINING PROTEIN"/>
    <property type="match status" value="1"/>
</dbReference>